<dbReference type="InterPro" id="IPR050738">
    <property type="entry name" value="Sulfatase"/>
</dbReference>
<dbReference type="InterPro" id="IPR000917">
    <property type="entry name" value="Sulfatase_N"/>
</dbReference>
<dbReference type="SUPFAM" id="SSF53649">
    <property type="entry name" value="Alkaline phosphatase-like"/>
    <property type="match status" value="1"/>
</dbReference>
<name>A0ABY4ZZ24_9CAUL</name>
<protein>
    <submittedName>
        <fullName evidence="5">Sulfatase-like hydrolase/transferase</fullName>
    </submittedName>
</protein>
<reference evidence="5 6" key="1">
    <citation type="submission" date="2022-04" db="EMBL/GenBank/DDBJ databases">
        <title>Genome sequence of soybean root-associated Caulobacter segnis RL271.</title>
        <authorList>
            <person name="Longley R."/>
            <person name="Bonito G."/>
            <person name="Trigodet F."/>
            <person name="Crosson S."/>
            <person name="Fiebig A."/>
        </authorList>
    </citation>
    <scope>NUCLEOTIDE SEQUENCE [LARGE SCALE GENOMIC DNA]</scope>
    <source>
        <strain evidence="5 6">RL271</strain>
    </source>
</reference>
<evidence type="ECO:0000256" key="1">
    <source>
        <dbReference type="ARBA" id="ARBA00008779"/>
    </source>
</evidence>
<dbReference type="PANTHER" id="PTHR42693">
    <property type="entry name" value="ARYLSULFATASE FAMILY MEMBER"/>
    <property type="match status" value="1"/>
</dbReference>
<dbReference type="Gene3D" id="3.40.720.10">
    <property type="entry name" value="Alkaline Phosphatase, subunit A"/>
    <property type="match status" value="1"/>
</dbReference>
<organism evidence="5 6">
    <name type="scientific">Caulobacter segnis</name>
    <dbReference type="NCBI Taxonomy" id="88688"/>
    <lineage>
        <taxon>Bacteria</taxon>
        <taxon>Pseudomonadati</taxon>
        <taxon>Pseudomonadota</taxon>
        <taxon>Alphaproteobacteria</taxon>
        <taxon>Caulobacterales</taxon>
        <taxon>Caulobacteraceae</taxon>
        <taxon>Caulobacter</taxon>
    </lineage>
</organism>
<feature type="signal peptide" evidence="3">
    <location>
        <begin position="1"/>
        <end position="34"/>
    </location>
</feature>
<keyword evidence="2" id="KW-0378">Hydrolase</keyword>
<dbReference type="InterPro" id="IPR017850">
    <property type="entry name" value="Alkaline_phosphatase_core_sf"/>
</dbReference>
<evidence type="ECO:0000259" key="4">
    <source>
        <dbReference type="Pfam" id="PF00884"/>
    </source>
</evidence>
<dbReference type="CDD" id="cd16151">
    <property type="entry name" value="sulfatase_like"/>
    <property type="match status" value="1"/>
</dbReference>
<comment type="similarity">
    <text evidence="1">Belongs to the sulfatase family.</text>
</comment>
<dbReference type="Pfam" id="PF00884">
    <property type="entry name" value="Sulfatase"/>
    <property type="match status" value="1"/>
</dbReference>
<evidence type="ECO:0000313" key="6">
    <source>
        <dbReference type="Proteomes" id="UP001057520"/>
    </source>
</evidence>
<dbReference type="EMBL" id="CP096040">
    <property type="protein sequence ID" value="USQ98063.1"/>
    <property type="molecule type" value="Genomic_DNA"/>
</dbReference>
<keyword evidence="6" id="KW-1185">Reference proteome</keyword>
<evidence type="ECO:0000256" key="2">
    <source>
        <dbReference type="ARBA" id="ARBA00022801"/>
    </source>
</evidence>
<accession>A0ABY4ZZ24</accession>
<evidence type="ECO:0000313" key="5">
    <source>
        <dbReference type="EMBL" id="USQ98063.1"/>
    </source>
</evidence>
<sequence>MTRTIAKPGAIRRTLARVARQALLPALLATSALVAPIGSVAQESASSTNPARGAAVARTEGPPNVIVILADDVGVEAFRLYGGSIATPNLERLANEGVTFDSAFATPLCSPSRTRLMTARENAKNYEAFGFLSPGEKTFGNLFSDAGYATSIIGKWQLSGNGFDDRVGISPEGAGFRESLLWQLKSGPSRGSRYWGPTLWANSQPKLHEEGFGPDLANQAAIDFIETNKAKPFFLYYPMVLVHDPFVGVPGKLDAEGEQAKFRGMMQYMDDLVGKLLDRVDALGLRERTLIVFTADNGTNQRIYSIRNGQQVSGGKGLPTLTGTHVPMVMSWPGHMPAGVRRSGLTDFADVLPTIADAAQLPVSWQIDGVSQLPVARGERPAVREAIYQHYAPTWVFKPVGFAFDRDRKLYSDGRYVALNLEHDVETPIDTTRLSSDEQRRYRKLKAIVDADKRPFDPVRFPWCKGRKPTKEGGDPTVVGCGMKPFDIGE</sequence>
<dbReference type="PANTHER" id="PTHR42693:SF53">
    <property type="entry name" value="ENDO-4-O-SULFATASE"/>
    <property type="match status" value="1"/>
</dbReference>
<gene>
    <name evidence="5" type="ORF">MZV50_11200</name>
</gene>
<keyword evidence="3" id="KW-0732">Signal</keyword>
<evidence type="ECO:0000256" key="3">
    <source>
        <dbReference type="SAM" id="SignalP"/>
    </source>
</evidence>
<feature type="domain" description="Sulfatase N-terminal" evidence="4">
    <location>
        <begin position="63"/>
        <end position="360"/>
    </location>
</feature>
<feature type="chain" id="PRO_5045189250" evidence="3">
    <location>
        <begin position="35"/>
        <end position="490"/>
    </location>
</feature>
<proteinExistence type="inferred from homology"/>
<dbReference type="Proteomes" id="UP001057520">
    <property type="component" value="Chromosome"/>
</dbReference>